<keyword evidence="1" id="KW-0449">Lipoprotein</keyword>
<protein>
    <submittedName>
        <fullName evidence="1">YnfC family lipoprotein</fullName>
    </submittedName>
</protein>
<sequence>MILAGCDNPKSLESFTPEMASFSNEFDFDPLRGPVKDFSQTLMSENGEVAKQVTGTLSQEGCFDTLELHDLENNTGLALVLDANYYRDAQTLEKKVQLQGKCQLAALPSAGVTWETDDNGFVVSATGKEMKVEYRYDSEGYPLGKTTINSYDECREVLSRILEDAYTQSGTFRRLMNYAYDQELRDVEQRWLLGAGENFGTTVTDEDLESSEGRKVIALNLDDTDDDSIPEYYESNDGPQQFDTTRSFIHEVVHALTHLQDKEDSNPRGPVVEYTNIILKEMGHTSPPRIAYEFSN</sequence>
<dbReference type="GO" id="GO:0005886">
    <property type="term" value="C:plasma membrane"/>
    <property type="evidence" value="ECO:0007669"/>
    <property type="project" value="InterPro"/>
</dbReference>
<proteinExistence type="predicted"/>
<organism evidence="1">
    <name type="scientific">Salmonella enterica subsp. enterica serovar Dessau</name>
    <dbReference type="NCBI Taxonomy" id="2564349"/>
    <lineage>
        <taxon>Bacteria</taxon>
        <taxon>Pseudomonadati</taxon>
        <taxon>Pseudomonadota</taxon>
        <taxon>Gammaproteobacteria</taxon>
        <taxon>Enterobacterales</taxon>
        <taxon>Enterobacteriaceae</taxon>
        <taxon>Salmonella</taxon>
    </lineage>
</organism>
<name>A0A8E5INI7_SALET</name>
<dbReference type="RefSeq" id="WP_374982276.1">
    <property type="nucleotide sequence ID" value="NZ_CP043765.1"/>
</dbReference>
<dbReference type="NCBIfam" id="NF002798">
    <property type="entry name" value="PRK02939.1"/>
    <property type="match status" value="1"/>
</dbReference>
<dbReference type="InterPro" id="IPR010777">
    <property type="entry name" value="PipA"/>
</dbReference>
<dbReference type="AlphaFoldDB" id="A0A8E5INI7"/>
<reference evidence="1" key="1">
    <citation type="submission" date="2019-09" db="EMBL/GenBank/DDBJ databases">
        <title>Characterization of Mobilized Colistin Resistance Gene mcr-9 Carrying Colisitin Resistant Salmonella enterica serotype Senftenberg ST14.</title>
        <authorList>
            <person name="Cha M.-H."/>
            <person name="Woo G.-J."/>
        </authorList>
    </citation>
    <scope>NUCLEOTIDE SEQUENCE</scope>
    <source>
        <strain evidence="1">KUFSE-SAL0043</strain>
    </source>
</reference>
<gene>
    <name evidence="1" type="ORF">F1331_25325</name>
</gene>
<evidence type="ECO:0000313" key="1">
    <source>
        <dbReference type="EMBL" id="QUS47347.1"/>
    </source>
</evidence>
<accession>A0A8E5INI7</accession>
<dbReference type="EMBL" id="CP043765">
    <property type="protein sequence ID" value="QUS47347.1"/>
    <property type="molecule type" value="Genomic_DNA"/>
</dbReference>
<dbReference type="Pfam" id="PF07108">
    <property type="entry name" value="PipA"/>
    <property type="match status" value="1"/>
</dbReference>